<name>A0ABV6GLC6_9BACI</name>
<dbReference type="Proteomes" id="UP001589854">
    <property type="component" value="Unassembled WGS sequence"/>
</dbReference>
<protein>
    <submittedName>
        <fullName evidence="1">Uncharacterized protein</fullName>
    </submittedName>
</protein>
<comment type="caution">
    <text evidence="1">The sequence shown here is derived from an EMBL/GenBank/DDBJ whole genome shotgun (WGS) entry which is preliminary data.</text>
</comment>
<accession>A0ABV6GLC6</accession>
<dbReference type="RefSeq" id="WP_378938254.1">
    <property type="nucleotide sequence ID" value="NZ_JBHLVO010000031.1"/>
</dbReference>
<evidence type="ECO:0000313" key="2">
    <source>
        <dbReference type="Proteomes" id="UP001589854"/>
    </source>
</evidence>
<organism evidence="1 2">
    <name type="scientific">Metabacillus herbersteinensis</name>
    <dbReference type="NCBI Taxonomy" id="283816"/>
    <lineage>
        <taxon>Bacteria</taxon>
        <taxon>Bacillati</taxon>
        <taxon>Bacillota</taxon>
        <taxon>Bacilli</taxon>
        <taxon>Bacillales</taxon>
        <taxon>Bacillaceae</taxon>
        <taxon>Metabacillus</taxon>
    </lineage>
</organism>
<proteinExistence type="predicted"/>
<dbReference type="EMBL" id="JBHLVO010000031">
    <property type="protein sequence ID" value="MFC0274221.1"/>
    <property type="molecule type" value="Genomic_DNA"/>
</dbReference>
<keyword evidence="2" id="KW-1185">Reference proteome</keyword>
<reference evidence="1 2" key="1">
    <citation type="submission" date="2024-09" db="EMBL/GenBank/DDBJ databases">
        <authorList>
            <person name="Sun Q."/>
            <person name="Mori K."/>
        </authorList>
    </citation>
    <scope>NUCLEOTIDE SEQUENCE [LARGE SCALE GENOMIC DNA]</scope>
    <source>
        <strain evidence="1 2">CCM 7228</strain>
    </source>
</reference>
<sequence>MEIFNKSIPQQLMAQFRADDEDLDAYANHLINQTEKKQVLNWIDSLNNADFSALLTPFVAGHLREKIGDEESFVEGKDKGE</sequence>
<evidence type="ECO:0000313" key="1">
    <source>
        <dbReference type="EMBL" id="MFC0274221.1"/>
    </source>
</evidence>
<gene>
    <name evidence="1" type="ORF">ACFFIX_23000</name>
</gene>